<dbReference type="Proteomes" id="UP000041254">
    <property type="component" value="Unassembled WGS sequence"/>
</dbReference>
<dbReference type="InParanoid" id="A0A0G4H354"/>
<dbReference type="SUPFAM" id="SSF54928">
    <property type="entry name" value="RNA-binding domain, RBD"/>
    <property type="match status" value="1"/>
</dbReference>
<dbReference type="Gene3D" id="3.30.70.330">
    <property type="match status" value="1"/>
</dbReference>
<evidence type="ECO:0000256" key="2">
    <source>
        <dbReference type="SAM" id="Phobius"/>
    </source>
</evidence>
<dbReference type="InterPro" id="IPR012677">
    <property type="entry name" value="Nucleotide-bd_a/b_plait_sf"/>
</dbReference>
<name>A0A0G4H354_VITBC</name>
<proteinExistence type="predicted"/>
<evidence type="ECO:0000313" key="5">
    <source>
        <dbReference type="Proteomes" id="UP000041254"/>
    </source>
</evidence>
<dbReference type="Pfam" id="PF04749">
    <property type="entry name" value="PLAC8"/>
    <property type="match status" value="1"/>
</dbReference>
<keyword evidence="2" id="KW-0812">Transmembrane</keyword>
<dbReference type="InterPro" id="IPR006461">
    <property type="entry name" value="PLAC_motif_containing"/>
</dbReference>
<gene>
    <name evidence="4" type="ORF">Vbra_19485</name>
</gene>
<dbReference type="OrthoDB" id="1045822at2759"/>
<evidence type="ECO:0000259" key="3">
    <source>
        <dbReference type="PROSITE" id="PS50102"/>
    </source>
</evidence>
<dbReference type="AlphaFoldDB" id="A0A0G4H354"/>
<reference evidence="4 5" key="1">
    <citation type="submission" date="2014-11" db="EMBL/GenBank/DDBJ databases">
        <authorList>
            <person name="Zhu J."/>
            <person name="Qi W."/>
            <person name="Song R."/>
        </authorList>
    </citation>
    <scope>NUCLEOTIDE SEQUENCE [LARGE SCALE GENOMIC DNA]</scope>
</reference>
<dbReference type="SMART" id="SM00360">
    <property type="entry name" value="RRM"/>
    <property type="match status" value="1"/>
</dbReference>
<keyword evidence="2" id="KW-1133">Transmembrane helix</keyword>
<feature type="transmembrane region" description="Helical" evidence="2">
    <location>
        <begin position="180"/>
        <end position="202"/>
    </location>
</feature>
<dbReference type="VEuPathDB" id="CryptoDB:Vbra_19485"/>
<dbReference type="EMBL" id="CDMY01000964">
    <property type="protein sequence ID" value="CEM38017.1"/>
    <property type="molecule type" value="Genomic_DNA"/>
</dbReference>
<dbReference type="PhylomeDB" id="A0A0G4H354"/>
<protein>
    <recommendedName>
        <fullName evidence="3">RRM domain-containing protein</fullName>
    </recommendedName>
</protein>
<feature type="domain" description="RRM" evidence="3">
    <location>
        <begin position="34"/>
        <end position="110"/>
    </location>
</feature>
<dbReference type="CDD" id="cd00590">
    <property type="entry name" value="RRM_SF"/>
    <property type="match status" value="1"/>
</dbReference>
<dbReference type="InterPro" id="IPR000504">
    <property type="entry name" value="RRM_dom"/>
</dbReference>
<sequence>MELAEILGGGRGTIGAMREAAAETADDGITNAERKVFVQHLPKTATQEEVAKHMRCPATRVQILRSRYEQGPIGACVCEYESAEEAQRAVRELNNQVFKGNKLYIREVAPGTKYTAPAEDWAVRPAQSSGQRTPTGRWNVGLFSCFSRMPDVLLGTVGWLFAPILGYLKARAMAGAGLRSLWWGVLLLCGIPLAFWGFVIWALCLTPPDELSRLWILCIMPPVVGIGMFRIYRRYRTELRSHYDIEASDGCGDRCVVLLCWPCSAMQEYRHVVGYQESRRGQAQPASVAAPVHQVATGPDTAAVPQIFTK</sequence>
<feature type="transmembrane region" description="Helical" evidence="2">
    <location>
        <begin position="214"/>
        <end position="232"/>
    </location>
</feature>
<feature type="transmembrane region" description="Helical" evidence="2">
    <location>
        <begin position="152"/>
        <end position="168"/>
    </location>
</feature>
<dbReference type="GO" id="GO:0003723">
    <property type="term" value="F:RNA binding"/>
    <property type="evidence" value="ECO:0007669"/>
    <property type="project" value="UniProtKB-UniRule"/>
</dbReference>
<accession>A0A0G4H354</accession>
<evidence type="ECO:0000256" key="1">
    <source>
        <dbReference type="PROSITE-ProRule" id="PRU00176"/>
    </source>
</evidence>
<keyword evidence="2" id="KW-0472">Membrane</keyword>
<organism evidence="4 5">
    <name type="scientific">Vitrella brassicaformis (strain CCMP3155)</name>
    <dbReference type="NCBI Taxonomy" id="1169540"/>
    <lineage>
        <taxon>Eukaryota</taxon>
        <taxon>Sar</taxon>
        <taxon>Alveolata</taxon>
        <taxon>Colpodellida</taxon>
        <taxon>Vitrellaceae</taxon>
        <taxon>Vitrella</taxon>
    </lineage>
</organism>
<keyword evidence="5" id="KW-1185">Reference proteome</keyword>
<dbReference type="PROSITE" id="PS50102">
    <property type="entry name" value="RRM"/>
    <property type="match status" value="1"/>
</dbReference>
<dbReference type="InterPro" id="IPR035979">
    <property type="entry name" value="RBD_domain_sf"/>
</dbReference>
<keyword evidence="1" id="KW-0694">RNA-binding</keyword>
<dbReference type="Pfam" id="PF00076">
    <property type="entry name" value="RRM_1"/>
    <property type="match status" value="1"/>
</dbReference>
<evidence type="ECO:0000313" key="4">
    <source>
        <dbReference type="EMBL" id="CEM38017.1"/>
    </source>
</evidence>